<keyword evidence="2 8" id="KW-0808">Transferase</keyword>
<name>A0A1T5FAU9_9SPHI</name>
<dbReference type="AlphaFoldDB" id="A0A1T5FAU9"/>
<protein>
    <submittedName>
        <fullName evidence="8">Sugar O-acyltransferase, sialic acid O-acetyltransferase NeuD family</fullName>
    </submittedName>
</protein>
<dbReference type="Gene3D" id="3.40.50.20">
    <property type="match status" value="1"/>
</dbReference>
<evidence type="ECO:0000259" key="7">
    <source>
        <dbReference type="Pfam" id="PF17836"/>
    </source>
</evidence>
<feature type="active site" description="Proton acceptor" evidence="5">
    <location>
        <position position="129"/>
    </location>
</feature>
<evidence type="ECO:0000313" key="9">
    <source>
        <dbReference type="Proteomes" id="UP000189981"/>
    </source>
</evidence>
<keyword evidence="3" id="KW-0677">Repeat</keyword>
<keyword evidence="4 8" id="KW-0012">Acyltransferase</keyword>
<evidence type="ECO:0000256" key="3">
    <source>
        <dbReference type="ARBA" id="ARBA00022737"/>
    </source>
</evidence>
<dbReference type="Gene3D" id="2.160.10.10">
    <property type="entry name" value="Hexapeptide repeat proteins"/>
    <property type="match status" value="1"/>
</dbReference>
<dbReference type="GO" id="GO:0016746">
    <property type="term" value="F:acyltransferase activity"/>
    <property type="evidence" value="ECO:0007669"/>
    <property type="project" value="UniProtKB-KW"/>
</dbReference>
<dbReference type="InterPro" id="IPR020019">
    <property type="entry name" value="AcTrfase_PglD-like"/>
</dbReference>
<keyword evidence="9" id="KW-1185">Reference proteome</keyword>
<dbReference type="EMBL" id="FUYR01000007">
    <property type="protein sequence ID" value="SKB93256.1"/>
    <property type="molecule type" value="Genomic_DNA"/>
</dbReference>
<dbReference type="InterPro" id="IPR001451">
    <property type="entry name" value="Hexapep"/>
</dbReference>
<feature type="domain" description="PglD N-terminal" evidence="7">
    <location>
        <begin position="3"/>
        <end position="73"/>
    </location>
</feature>
<feature type="site" description="Increases basicity of active site His" evidence="5">
    <location>
        <position position="130"/>
    </location>
</feature>
<dbReference type="PROSITE" id="PS00101">
    <property type="entry name" value="HEXAPEP_TRANSFERASES"/>
    <property type="match status" value="1"/>
</dbReference>
<gene>
    <name evidence="8" type="ORF">SAMN05661099_3554</name>
</gene>
<accession>A0A1T5FAU9</accession>
<dbReference type="RefSeq" id="WP_079704054.1">
    <property type="nucleotide sequence ID" value="NZ_FUYR01000007.1"/>
</dbReference>
<dbReference type="PANTHER" id="PTHR43300">
    <property type="entry name" value="ACETYLTRANSFERASE"/>
    <property type="match status" value="1"/>
</dbReference>
<dbReference type="InterPro" id="IPR011004">
    <property type="entry name" value="Trimer_LpxA-like_sf"/>
</dbReference>
<dbReference type="CDD" id="cd03360">
    <property type="entry name" value="LbH_AT_putative"/>
    <property type="match status" value="1"/>
</dbReference>
<evidence type="ECO:0000313" key="8">
    <source>
        <dbReference type="EMBL" id="SKB93256.1"/>
    </source>
</evidence>
<dbReference type="Pfam" id="PF00132">
    <property type="entry name" value="Hexapep"/>
    <property type="match status" value="1"/>
</dbReference>
<feature type="binding site" evidence="6">
    <location>
        <position position="138"/>
    </location>
    <ligand>
        <name>acetyl-CoA</name>
        <dbReference type="ChEBI" id="CHEBI:57288"/>
    </ligand>
</feature>
<evidence type="ECO:0000256" key="5">
    <source>
        <dbReference type="PIRSR" id="PIRSR620019-1"/>
    </source>
</evidence>
<organism evidence="8 9">
    <name type="scientific">Daejeonella lutea</name>
    <dbReference type="NCBI Taxonomy" id="572036"/>
    <lineage>
        <taxon>Bacteria</taxon>
        <taxon>Pseudomonadati</taxon>
        <taxon>Bacteroidota</taxon>
        <taxon>Sphingobacteriia</taxon>
        <taxon>Sphingobacteriales</taxon>
        <taxon>Sphingobacteriaceae</taxon>
        <taxon>Daejeonella</taxon>
    </lineage>
</organism>
<proteinExistence type="inferred from homology"/>
<sequence>MFYLIGAGGHAKVILEILEDQMELIGGLVDTNNTITQLLDYPVTKGLEDIYRIEEDKVIVSIGANHIRKIITDRSKNKYRYGRLVHSKAIVSSRSSIGVGTVIMPGVVINTGVSIGEHCIINTSTSIDHDCYVGDFAHLSPNSTLAGNVQVGEGAHIGIGASIIPGIKIGKWATIGAGAVIIRDVPDFAVVIGVPGKVIRYNNTYGE</sequence>
<dbReference type="NCBIfam" id="TIGR03570">
    <property type="entry name" value="NeuD_NnaD"/>
    <property type="match status" value="1"/>
</dbReference>
<dbReference type="PANTHER" id="PTHR43300:SF7">
    <property type="entry name" value="UDP-N-ACETYLBACILLOSAMINE N-ACETYLTRANSFERASE"/>
    <property type="match status" value="1"/>
</dbReference>
<dbReference type="InterPro" id="IPR041561">
    <property type="entry name" value="PglD_N"/>
</dbReference>
<feature type="binding site" evidence="6">
    <location>
        <position position="159"/>
    </location>
    <ligand>
        <name>acetyl-CoA</name>
        <dbReference type="ChEBI" id="CHEBI:57288"/>
    </ligand>
</feature>
<feature type="binding site" evidence="6">
    <location>
        <position position="63"/>
    </location>
    <ligand>
        <name>substrate</name>
    </ligand>
</feature>
<comment type="similarity">
    <text evidence="1">Belongs to the transferase hexapeptide repeat family.</text>
</comment>
<dbReference type="InterPro" id="IPR050179">
    <property type="entry name" value="Trans_hexapeptide_repeat"/>
</dbReference>
<evidence type="ECO:0000256" key="6">
    <source>
        <dbReference type="PIRSR" id="PIRSR620019-2"/>
    </source>
</evidence>
<dbReference type="STRING" id="572036.SAMN05661099_3554"/>
<evidence type="ECO:0000256" key="1">
    <source>
        <dbReference type="ARBA" id="ARBA00007274"/>
    </source>
</evidence>
<evidence type="ECO:0000256" key="4">
    <source>
        <dbReference type="ARBA" id="ARBA00023315"/>
    </source>
</evidence>
<dbReference type="InterPro" id="IPR018357">
    <property type="entry name" value="Hexapep_transf_CS"/>
</dbReference>
<reference evidence="9" key="1">
    <citation type="submission" date="2017-02" db="EMBL/GenBank/DDBJ databases">
        <authorList>
            <person name="Varghese N."/>
            <person name="Submissions S."/>
        </authorList>
    </citation>
    <scope>NUCLEOTIDE SEQUENCE [LARGE SCALE GENOMIC DNA]</scope>
    <source>
        <strain evidence="9">DSM 22385</strain>
    </source>
</reference>
<dbReference type="Proteomes" id="UP000189981">
    <property type="component" value="Unassembled WGS sequence"/>
</dbReference>
<dbReference type="OrthoDB" id="9794407at2"/>
<dbReference type="Pfam" id="PF17836">
    <property type="entry name" value="PglD_N"/>
    <property type="match status" value="1"/>
</dbReference>
<dbReference type="SUPFAM" id="SSF51161">
    <property type="entry name" value="Trimeric LpxA-like enzymes"/>
    <property type="match status" value="1"/>
</dbReference>
<evidence type="ECO:0000256" key="2">
    <source>
        <dbReference type="ARBA" id="ARBA00022679"/>
    </source>
</evidence>